<dbReference type="Pfam" id="PF01419">
    <property type="entry name" value="Jacalin"/>
    <property type="match status" value="4"/>
</dbReference>
<comment type="caution">
    <text evidence="5">The sequence shown here is derived from an EMBL/GenBank/DDBJ whole genome shotgun (WGS) entry which is preliminary data.</text>
</comment>
<comment type="similarity">
    <text evidence="1">Belongs to the jacalin lectin family.</text>
</comment>
<dbReference type="Gene3D" id="3.40.50.10140">
    <property type="entry name" value="Toll/interleukin-1 receptor homology (TIR) domain"/>
    <property type="match status" value="1"/>
</dbReference>
<dbReference type="PANTHER" id="PTHR47293:SF68">
    <property type="entry name" value="JACALIN-RELATED LECTIN 3"/>
    <property type="match status" value="1"/>
</dbReference>
<evidence type="ECO:0000259" key="3">
    <source>
        <dbReference type="PROSITE" id="PS50104"/>
    </source>
</evidence>
<reference evidence="5 6" key="1">
    <citation type="submission" date="2024-11" db="EMBL/GenBank/DDBJ databases">
        <title>Chromosome-level genome assembly of Eucalyptus globulus Labill. provides insights into its genome evolution.</title>
        <authorList>
            <person name="Li X."/>
        </authorList>
    </citation>
    <scope>NUCLEOTIDE SEQUENCE [LARGE SCALE GENOMIC DNA]</scope>
    <source>
        <strain evidence="5">CL2024</strain>
        <tissue evidence="5">Fresh tender leaves</tissue>
    </source>
</reference>
<evidence type="ECO:0000313" key="5">
    <source>
        <dbReference type="EMBL" id="KAL3723939.1"/>
    </source>
</evidence>
<feature type="domain" description="Jacalin-type lectin" evidence="4">
    <location>
        <begin position="328"/>
        <end position="468"/>
    </location>
</feature>
<name>A0ABD3JC50_EUCGL</name>
<dbReference type="InterPro" id="IPR035897">
    <property type="entry name" value="Toll_tir_struct_dom_sf"/>
</dbReference>
<dbReference type="SMART" id="SM00255">
    <property type="entry name" value="TIR"/>
    <property type="match status" value="1"/>
</dbReference>
<dbReference type="PROSITE" id="PS50104">
    <property type="entry name" value="TIR"/>
    <property type="match status" value="1"/>
</dbReference>
<feature type="domain" description="Jacalin-type lectin" evidence="4">
    <location>
        <begin position="472"/>
        <end position="613"/>
    </location>
</feature>
<dbReference type="SMART" id="SM00915">
    <property type="entry name" value="Jacalin"/>
    <property type="match status" value="4"/>
</dbReference>
<feature type="domain" description="TIR" evidence="3">
    <location>
        <begin position="8"/>
        <end position="175"/>
    </location>
</feature>
<dbReference type="EMBL" id="JBJKBG010000009">
    <property type="protein sequence ID" value="KAL3723939.1"/>
    <property type="molecule type" value="Genomic_DNA"/>
</dbReference>
<dbReference type="CDD" id="cd09612">
    <property type="entry name" value="Jacalin"/>
    <property type="match status" value="2"/>
</dbReference>
<dbReference type="PANTHER" id="PTHR47293">
    <property type="entry name" value="JACALIN-RELATED LECTIN 3"/>
    <property type="match status" value="1"/>
</dbReference>
<evidence type="ECO:0000259" key="4">
    <source>
        <dbReference type="PROSITE" id="PS51752"/>
    </source>
</evidence>
<gene>
    <name evidence="5" type="ORF">ACJRO7_036018</name>
</gene>
<proteinExistence type="inferred from homology"/>
<dbReference type="SUPFAM" id="SSF52200">
    <property type="entry name" value="Toll/Interleukin receptor TIR domain"/>
    <property type="match status" value="1"/>
</dbReference>
<dbReference type="InterPro" id="IPR001229">
    <property type="entry name" value="Jacalin-like_lectin_dom"/>
</dbReference>
<evidence type="ECO:0000256" key="2">
    <source>
        <dbReference type="ARBA" id="ARBA00022734"/>
    </source>
</evidence>
<dbReference type="SUPFAM" id="SSF51101">
    <property type="entry name" value="Mannose-binding lectins"/>
    <property type="match status" value="4"/>
</dbReference>
<feature type="domain" description="Jacalin-type lectin" evidence="4">
    <location>
        <begin position="181"/>
        <end position="325"/>
    </location>
</feature>
<dbReference type="Proteomes" id="UP001634007">
    <property type="component" value="Unassembled WGS sequence"/>
</dbReference>
<dbReference type="AlphaFoldDB" id="A0ABD3JC50"/>
<feature type="domain" description="Jacalin-type lectin" evidence="4">
    <location>
        <begin position="620"/>
        <end position="779"/>
    </location>
</feature>
<keyword evidence="2" id="KW-0430">Lectin</keyword>
<dbReference type="InterPro" id="IPR036404">
    <property type="entry name" value="Jacalin-like_lectin_dom_sf"/>
</dbReference>
<organism evidence="5 6">
    <name type="scientific">Eucalyptus globulus</name>
    <name type="common">Tasmanian blue gum</name>
    <dbReference type="NCBI Taxonomy" id="34317"/>
    <lineage>
        <taxon>Eukaryota</taxon>
        <taxon>Viridiplantae</taxon>
        <taxon>Streptophyta</taxon>
        <taxon>Embryophyta</taxon>
        <taxon>Tracheophyta</taxon>
        <taxon>Spermatophyta</taxon>
        <taxon>Magnoliopsida</taxon>
        <taxon>eudicotyledons</taxon>
        <taxon>Gunneridae</taxon>
        <taxon>Pentapetalae</taxon>
        <taxon>rosids</taxon>
        <taxon>malvids</taxon>
        <taxon>Myrtales</taxon>
        <taxon>Myrtaceae</taxon>
        <taxon>Myrtoideae</taxon>
        <taxon>Eucalypteae</taxon>
        <taxon>Eucalyptus</taxon>
    </lineage>
</organism>
<dbReference type="GO" id="GO:0030246">
    <property type="term" value="F:carbohydrate binding"/>
    <property type="evidence" value="ECO:0007669"/>
    <property type="project" value="UniProtKB-KW"/>
</dbReference>
<dbReference type="Pfam" id="PF01582">
    <property type="entry name" value="TIR"/>
    <property type="match status" value="1"/>
</dbReference>
<dbReference type="PROSITE" id="PS51752">
    <property type="entry name" value="JACALIN_LECTIN"/>
    <property type="match status" value="4"/>
</dbReference>
<keyword evidence="6" id="KW-1185">Reference proteome</keyword>
<dbReference type="Gene3D" id="2.100.10.30">
    <property type="entry name" value="Jacalin-like lectin domain"/>
    <property type="match status" value="4"/>
</dbReference>
<evidence type="ECO:0000256" key="1">
    <source>
        <dbReference type="ARBA" id="ARBA00006568"/>
    </source>
</evidence>
<protein>
    <recommendedName>
        <fullName evidence="7">TIR domain-containing protein</fullName>
    </recommendedName>
</protein>
<sequence>MSSHSHQWTPDVFVSFEEKDSKPFILKLDARLREAGFGCRYCLKGNDDLDKTICQARFALVVFSASYVNCSKCQGELLKILLRRGNSKYPNLVVIPIFHGMDPAMVPKLRGKGKFERAHASLHGKGKDEEEEKKKEWSHALAEVERISGYDLKEDAKGDESNLVAKIVKRLVNEISSLYSHKVFGPFGGSGAGDRSWHSYEINGIYVKYKDFIKSIEFKVEENTNPVKQRGEKGRYTHELTLGKGEAITSFSGYFETKNGVPIRINALTFRTNQKNTLGPIGRREGEHFFIPLSSEAGKVIEFFGSFGSENGDDFLTSIGARVELLPPKKFCPVGLFGSRRGSRWDSGNGHTSVKGIRVQFDSSGNRIQSIAFQYDGVRSPWKEYGIIAEPYEEFIIGGKDEYLSSISGYCTYDGITTLAFLTNRKNTKIIGDGKGTHFSSPTTGCKIVGFYGWRDEHLHGIGAYYEPIPDLNPVESFGPFGRAKAWDDGKFSGVKKIDIAIKDYIRYIEIVYKDSDINDRTVIHGDCTGEFSNNKKTVTLNYPSEYLISIFGYTREDGSIQSLTFDSNRKRHGPYGKEEGEYFWYPSNGTKIIGFYGTWGKTLDSIGVYVKPISQPDHIRILKPSEDSKMTNWDDGEHSNVIGYRVTTNKSDRKSKRRIKSITFMYDDNGSLVEGSPHGGGDAGEWVMLDFPKQRLLAIGGWSERNDQNDRTIIHDLQILTTGNNLPYAARGGKDSNKKAYERSTQFFIPEKSDKDRRIIGFFGKADTCLNSIGAHFQ</sequence>
<dbReference type="InterPro" id="IPR033734">
    <property type="entry name" value="Jacalin-like_lectin_dom_plant"/>
</dbReference>
<accession>A0ABD3JC50</accession>
<evidence type="ECO:0008006" key="7">
    <source>
        <dbReference type="Google" id="ProtNLM"/>
    </source>
</evidence>
<dbReference type="InterPro" id="IPR000157">
    <property type="entry name" value="TIR_dom"/>
</dbReference>
<evidence type="ECO:0000313" key="6">
    <source>
        <dbReference type="Proteomes" id="UP001634007"/>
    </source>
</evidence>